<evidence type="ECO:0000256" key="8">
    <source>
        <dbReference type="SAM" id="MobiDB-lite"/>
    </source>
</evidence>
<dbReference type="GO" id="GO:0015798">
    <property type="term" value="P:myo-inositol transport"/>
    <property type="evidence" value="ECO:0007669"/>
    <property type="project" value="UniProtKB-ARBA"/>
</dbReference>
<proteinExistence type="inferred from homology"/>
<dbReference type="Proteomes" id="UP000078343">
    <property type="component" value="Unassembled WGS sequence"/>
</dbReference>
<feature type="transmembrane region" description="Helical" evidence="9">
    <location>
        <begin position="282"/>
        <end position="305"/>
    </location>
</feature>
<feature type="transmembrane region" description="Helical" evidence="9">
    <location>
        <begin position="195"/>
        <end position="213"/>
    </location>
</feature>
<dbReference type="Gene3D" id="1.20.1250.20">
    <property type="entry name" value="MFS general substrate transporter like domains"/>
    <property type="match status" value="1"/>
</dbReference>
<dbReference type="InterPro" id="IPR020846">
    <property type="entry name" value="MFS_dom"/>
</dbReference>
<dbReference type="NCBIfam" id="TIGR00879">
    <property type="entry name" value="SP"/>
    <property type="match status" value="1"/>
</dbReference>
<dbReference type="OrthoDB" id="5290825at2759"/>
<gene>
    <name evidence="11" type="ORF">AYL99_05981</name>
</gene>
<keyword evidence="4 9" id="KW-0812">Transmembrane</keyword>
<dbReference type="EMBL" id="LVYI01000004">
    <property type="protein sequence ID" value="OAP60977.1"/>
    <property type="molecule type" value="Genomic_DNA"/>
</dbReference>
<evidence type="ECO:0000259" key="10">
    <source>
        <dbReference type="PROSITE" id="PS50850"/>
    </source>
</evidence>
<evidence type="ECO:0000256" key="9">
    <source>
        <dbReference type="SAM" id="Phobius"/>
    </source>
</evidence>
<organism evidence="11 12">
    <name type="scientific">Fonsecaea erecta</name>
    <dbReference type="NCBI Taxonomy" id="1367422"/>
    <lineage>
        <taxon>Eukaryota</taxon>
        <taxon>Fungi</taxon>
        <taxon>Dikarya</taxon>
        <taxon>Ascomycota</taxon>
        <taxon>Pezizomycotina</taxon>
        <taxon>Eurotiomycetes</taxon>
        <taxon>Chaetothyriomycetidae</taxon>
        <taxon>Chaetothyriales</taxon>
        <taxon>Herpotrichiellaceae</taxon>
        <taxon>Fonsecaea</taxon>
    </lineage>
</organism>
<evidence type="ECO:0000313" key="11">
    <source>
        <dbReference type="EMBL" id="OAP60977.1"/>
    </source>
</evidence>
<dbReference type="InterPro" id="IPR005828">
    <property type="entry name" value="MFS_sugar_transport-like"/>
</dbReference>
<dbReference type="PRINTS" id="PR00171">
    <property type="entry name" value="SUGRTRNSPORT"/>
</dbReference>
<keyword evidence="5 9" id="KW-1133">Transmembrane helix</keyword>
<dbReference type="SUPFAM" id="SSF103473">
    <property type="entry name" value="MFS general substrate transporter"/>
    <property type="match status" value="1"/>
</dbReference>
<dbReference type="InterPro" id="IPR003663">
    <property type="entry name" value="Sugar/inositol_transpt"/>
</dbReference>
<feature type="transmembrane region" description="Helical" evidence="9">
    <location>
        <begin position="255"/>
        <end position="276"/>
    </location>
</feature>
<feature type="region of interest" description="Disordered" evidence="8">
    <location>
        <begin position="1"/>
        <end position="28"/>
    </location>
</feature>
<feature type="transmembrane region" description="Helical" evidence="9">
    <location>
        <begin position="163"/>
        <end position="183"/>
    </location>
</feature>
<evidence type="ECO:0000256" key="2">
    <source>
        <dbReference type="ARBA" id="ARBA00010992"/>
    </source>
</evidence>
<comment type="caution">
    <text evidence="11">The sequence shown here is derived from an EMBL/GenBank/DDBJ whole genome shotgun (WGS) entry which is preliminary data.</text>
</comment>
<dbReference type="PROSITE" id="PS50850">
    <property type="entry name" value="MFS"/>
    <property type="match status" value="1"/>
</dbReference>
<evidence type="ECO:0000256" key="6">
    <source>
        <dbReference type="ARBA" id="ARBA00023136"/>
    </source>
</evidence>
<dbReference type="GO" id="GO:0016020">
    <property type="term" value="C:membrane"/>
    <property type="evidence" value="ECO:0007669"/>
    <property type="project" value="UniProtKB-SubCell"/>
</dbReference>
<feature type="transmembrane region" description="Helical" evidence="9">
    <location>
        <begin position="225"/>
        <end position="243"/>
    </location>
</feature>
<feature type="transmembrane region" description="Helical" evidence="9">
    <location>
        <begin position="113"/>
        <end position="131"/>
    </location>
</feature>
<evidence type="ECO:0000256" key="3">
    <source>
        <dbReference type="ARBA" id="ARBA00022448"/>
    </source>
</evidence>
<dbReference type="STRING" id="1367422.A0A178ZMH1"/>
<feature type="transmembrane region" description="Helical" evidence="9">
    <location>
        <begin position="509"/>
        <end position="529"/>
    </location>
</feature>
<feature type="compositionally biased region" description="Basic and acidic residues" evidence="8">
    <location>
        <begin position="9"/>
        <end position="25"/>
    </location>
</feature>
<comment type="subcellular location">
    <subcellularLocation>
        <location evidence="1">Membrane</location>
        <topology evidence="1">Multi-pass membrane protein</topology>
    </subcellularLocation>
</comment>
<dbReference type="PANTHER" id="PTHR48020:SF4">
    <property type="entry name" value="SYMPORT, PUTATIVE (AFU_ORTHOLOGUE AFUA_3G11790)-RELATED"/>
    <property type="match status" value="1"/>
</dbReference>
<evidence type="ECO:0000313" key="12">
    <source>
        <dbReference type="Proteomes" id="UP000078343"/>
    </source>
</evidence>
<sequence>MANKLDQVVAHEEHHSDGSDIEKSLRANGPGIDLNHNTAAKITNPLAGIPAEELLQDVKSFAQRNDLVDILPLLEKGALVAQDPAAFDTVAGIADDERTALQDEILRKWRQPWTLYLTIALCSIGAAVQGWDQTGSNGANLSFPTEFGIPDSAGSPNAARNQWIVGVVNSAPYMASALFSCWLSDPLNNWLGRRPVIFVAAIFCCFSVIGSAVTQTWEQLFVTRLLLGVGMGLKGSTIPIFAAENTPAPIRGALVMSWQLWTAFGIFLGCAANMAVKDVGRIAWRLQLGSAFIPAVPLWAFIFLVPESPRYYIKKQMYRKAYNSLVRLRNTELQAARDLYYISYQIKLERELLGAHSSSYLRRFTELFTIPRIRRSTLASFVVMIGQQLCGINIIAFYSSTIFAQAGASVTGALAASLGFGLVAFVFAWPAVFTIDTFGRRSLLLFTFPQMAWTLLAAGFCYWIPSESKAHVGLVALFVYIFTAFYSCGEGPVPFTYTAEAFPLSHREVGMAWGVATCFFWSTVLSLTFPRMLGALTPQGAFGFYAALNIVAFVMIFLWVPETKQRTLEELDHIFAVPTRRHMAYQLKQTLPYTVKRYILFKKDVKLEPLYHFDRNLADGQALRDRLRH</sequence>
<reference evidence="11 12" key="1">
    <citation type="submission" date="2016-04" db="EMBL/GenBank/DDBJ databases">
        <title>Draft genome of Fonsecaea erecta CBS 125763.</title>
        <authorList>
            <person name="Weiss V.A."/>
            <person name="Vicente V.A."/>
            <person name="Raittz R.T."/>
            <person name="Moreno L.F."/>
            <person name="De Souza E.M."/>
            <person name="Pedrosa F.O."/>
            <person name="Steffens M.B."/>
            <person name="Faoro H."/>
            <person name="Tadra-Sfeir M.Z."/>
            <person name="Najafzadeh M.J."/>
            <person name="Felipe M.S."/>
            <person name="Teixeira M."/>
            <person name="Sun J."/>
            <person name="Xi L."/>
            <person name="Gomes R."/>
            <person name="De Azevedo C.M."/>
            <person name="Salgado C.G."/>
            <person name="Da Silva M.B."/>
            <person name="Nascimento M.F."/>
            <person name="Queiroz-Telles F."/>
            <person name="Attili D.S."/>
            <person name="Gorbushina A."/>
        </authorList>
    </citation>
    <scope>NUCLEOTIDE SEQUENCE [LARGE SCALE GENOMIC DNA]</scope>
    <source>
        <strain evidence="11 12">CBS 125763</strain>
    </source>
</reference>
<feature type="transmembrane region" description="Helical" evidence="9">
    <location>
        <begin position="378"/>
        <end position="398"/>
    </location>
</feature>
<accession>A0A178ZMH1</accession>
<keyword evidence="12" id="KW-1185">Reference proteome</keyword>
<feature type="transmembrane region" description="Helical" evidence="9">
    <location>
        <begin position="541"/>
        <end position="560"/>
    </location>
</feature>
<keyword evidence="6 9" id="KW-0472">Membrane</keyword>
<feature type="transmembrane region" description="Helical" evidence="9">
    <location>
        <begin position="471"/>
        <end position="488"/>
    </location>
</feature>
<feature type="domain" description="Major facilitator superfamily (MFS) profile" evidence="10">
    <location>
        <begin position="118"/>
        <end position="564"/>
    </location>
</feature>
<dbReference type="InterPro" id="IPR036259">
    <property type="entry name" value="MFS_trans_sf"/>
</dbReference>
<keyword evidence="3 7" id="KW-0813">Transport</keyword>
<dbReference type="PROSITE" id="PS00217">
    <property type="entry name" value="SUGAR_TRANSPORT_2"/>
    <property type="match status" value="1"/>
</dbReference>
<dbReference type="GO" id="GO:0022857">
    <property type="term" value="F:transmembrane transporter activity"/>
    <property type="evidence" value="ECO:0007669"/>
    <property type="project" value="InterPro"/>
</dbReference>
<dbReference type="GeneID" id="30010149"/>
<name>A0A178ZMH1_9EURO</name>
<evidence type="ECO:0000256" key="1">
    <source>
        <dbReference type="ARBA" id="ARBA00004141"/>
    </source>
</evidence>
<dbReference type="PANTHER" id="PTHR48020">
    <property type="entry name" value="PROTON MYO-INOSITOL COTRANSPORTER"/>
    <property type="match status" value="1"/>
</dbReference>
<dbReference type="FunFam" id="1.20.1250.20:FF:000100">
    <property type="entry name" value="MFS sugar transporter, putative"/>
    <property type="match status" value="1"/>
</dbReference>
<dbReference type="Pfam" id="PF00083">
    <property type="entry name" value="Sugar_tr"/>
    <property type="match status" value="1"/>
</dbReference>
<dbReference type="InterPro" id="IPR050814">
    <property type="entry name" value="Myo-inositol_Transporter"/>
</dbReference>
<dbReference type="AlphaFoldDB" id="A0A178ZMH1"/>
<evidence type="ECO:0000256" key="5">
    <source>
        <dbReference type="ARBA" id="ARBA00022989"/>
    </source>
</evidence>
<comment type="similarity">
    <text evidence="2 7">Belongs to the major facilitator superfamily. Sugar transporter (TC 2.A.1.1) family.</text>
</comment>
<protein>
    <recommendedName>
        <fullName evidence="10">Major facilitator superfamily (MFS) profile domain-containing protein</fullName>
    </recommendedName>
</protein>
<feature type="transmembrane region" description="Helical" evidence="9">
    <location>
        <begin position="410"/>
        <end position="431"/>
    </location>
</feature>
<dbReference type="RefSeq" id="XP_018694344.1">
    <property type="nucleotide sequence ID" value="XM_018837491.1"/>
</dbReference>
<evidence type="ECO:0000256" key="4">
    <source>
        <dbReference type="ARBA" id="ARBA00022692"/>
    </source>
</evidence>
<dbReference type="GO" id="GO:0015791">
    <property type="term" value="P:polyol transmembrane transport"/>
    <property type="evidence" value="ECO:0007669"/>
    <property type="project" value="UniProtKB-ARBA"/>
</dbReference>
<feature type="transmembrane region" description="Helical" evidence="9">
    <location>
        <begin position="443"/>
        <end position="465"/>
    </location>
</feature>
<evidence type="ECO:0000256" key="7">
    <source>
        <dbReference type="RuleBase" id="RU003346"/>
    </source>
</evidence>
<dbReference type="InterPro" id="IPR005829">
    <property type="entry name" value="Sugar_transporter_CS"/>
</dbReference>